<dbReference type="InterPro" id="IPR052158">
    <property type="entry name" value="INH-QAR"/>
</dbReference>
<keyword evidence="2" id="KW-0238">DNA-binding</keyword>
<keyword evidence="3" id="KW-0804">Transcription</keyword>
<evidence type="ECO:0000256" key="4">
    <source>
        <dbReference type="SAM" id="MobiDB-lite"/>
    </source>
</evidence>
<evidence type="ECO:0000256" key="5">
    <source>
        <dbReference type="SAM" id="Phobius"/>
    </source>
</evidence>
<evidence type="ECO:0000256" key="1">
    <source>
        <dbReference type="ARBA" id="ARBA00023015"/>
    </source>
</evidence>
<dbReference type="PROSITE" id="PS00041">
    <property type="entry name" value="HTH_ARAC_FAMILY_1"/>
    <property type="match status" value="1"/>
</dbReference>
<gene>
    <name evidence="7" type="ORF">CAL28_17640</name>
</gene>
<reference evidence="8" key="1">
    <citation type="submission" date="2017-05" db="EMBL/GenBank/DDBJ databases">
        <title>Complete and WGS of Bordetella genogroups.</title>
        <authorList>
            <person name="Spilker T."/>
            <person name="Lipuma J."/>
        </authorList>
    </citation>
    <scope>NUCLEOTIDE SEQUENCE [LARGE SCALE GENOMIC DNA]</scope>
    <source>
        <strain evidence="8">AU8856</strain>
    </source>
</reference>
<dbReference type="SMART" id="SM00342">
    <property type="entry name" value="HTH_ARAC"/>
    <property type="match status" value="1"/>
</dbReference>
<dbReference type="GO" id="GO:0043565">
    <property type="term" value="F:sequence-specific DNA binding"/>
    <property type="evidence" value="ECO:0007669"/>
    <property type="project" value="InterPro"/>
</dbReference>
<evidence type="ECO:0000256" key="3">
    <source>
        <dbReference type="ARBA" id="ARBA00023163"/>
    </source>
</evidence>
<evidence type="ECO:0000313" key="8">
    <source>
        <dbReference type="Proteomes" id="UP000215767"/>
    </source>
</evidence>
<dbReference type="SUPFAM" id="SSF52317">
    <property type="entry name" value="Class I glutamine amidotransferase-like"/>
    <property type="match status" value="1"/>
</dbReference>
<dbReference type="GO" id="GO:0003700">
    <property type="term" value="F:DNA-binding transcription factor activity"/>
    <property type="evidence" value="ECO:0007669"/>
    <property type="project" value="InterPro"/>
</dbReference>
<dbReference type="PROSITE" id="PS01124">
    <property type="entry name" value="HTH_ARAC_FAMILY_2"/>
    <property type="match status" value="1"/>
</dbReference>
<organism evidence="7 8">
    <name type="scientific">Bordetella genomosp. 11</name>
    <dbReference type="NCBI Taxonomy" id="1416808"/>
    <lineage>
        <taxon>Bacteria</taxon>
        <taxon>Pseudomonadati</taxon>
        <taxon>Pseudomonadota</taxon>
        <taxon>Betaproteobacteria</taxon>
        <taxon>Burkholderiales</taxon>
        <taxon>Alcaligenaceae</taxon>
        <taxon>Bordetella</taxon>
    </lineage>
</organism>
<dbReference type="Gene3D" id="3.40.50.880">
    <property type="match status" value="1"/>
</dbReference>
<keyword evidence="1" id="KW-0805">Transcription regulation</keyword>
<keyword evidence="5" id="KW-0472">Membrane</keyword>
<dbReference type="PANTHER" id="PTHR43130">
    <property type="entry name" value="ARAC-FAMILY TRANSCRIPTIONAL REGULATOR"/>
    <property type="match status" value="1"/>
</dbReference>
<sequence>MRKRVPSPRRMKIAIIAFDGIIPFHLSVPCLIFQGNARDPGVSAFDVTVCAADEGPLRTTAGFTIDAPANFTAVDAADLVIMPSWHDDCRQSPPDLLEALRRAHRRGARVVGLCLGAFPLAEAGLLDGRTATTHWECTDILAQRYPKIRVDPDVMYVDDGDVVTSAGVAAGIDCCLHLLRQISGAEAANRRARRLLVAPHRQGGQAQFIERPLPVTDSDGRLSRVLQWVNEHIEQAHTIESLAERAAMSRRNFTRHFRQATGTSFKQWILNQRLAHAQHMLESSDATIERVAQEAGFGTGLSLRQHFRASLRISPSAYRRQFLSNECKPARPGPSRHTPRATDGQA</sequence>
<name>A0A261UIV1_9BORD</name>
<feature type="domain" description="HTH araC/xylS-type" evidence="6">
    <location>
        <begin position="223"/>
        <end position="321"/>
    </location>
</feature>
<dbReference type="AlphaFoldDB" id="A0A261UIV1"/>
<dbReference type="SUPFAM" id="SSF46689">
    <property type="entry name" value="Homeodomain-like"/>
    <property type="match status" value="2"/>
</dbReference>
<accession>A0A261UIV1</accession>
<dbReference type="Proteomes" id="UP000215767">
    <property type="component" value="Unassembled WGS sequence"/>
</dbReference>
<keyword evidence="8" id="KW-1185">Reference proteome</keyword>
<dbReference type="InterPro" id="IPR018062">
    <property type="entry name" value="HTH_AraC-typ_CS"/>
</dbReference>
<feature type="region of interest" description="Disordered" evidence="4">
    <location>
        <begin position="324"/>
        <end position="346"/>
    </location>
</feature>
<proteinExistence type="predicted"/>
<keyword evidence="5" id="KW-0812">Transmembrane</keyword>
<dbReference type="InterPro" id="IPR009057">
    <property type="entry name" value="Homeodomain-like_sf"/>
</dbReference>
<dbReference type="Pfam" id="PF01965">
    <property type="entry name" value="DJ-1_PfpI"/>
    <property type="match status" value="1"/>
</dbReference>
<dbReference type="InterPro" id="IPR029062">
    <property type="entry name" value="Class_I_gatase-like"/>
</dbReference>
<dbReference type="CDD" id="cd03137">
    <property type="entry name" value="GATase1_AraC_1"/>
    <property type="match status" value="1"/>
</dbReference>
<dbReference type="Pfam" id="PF12833">
    <property type="entry name" value="HTH_18"/>
    <property type="match status" value="1"/>
</dbReference>
<dbReference type="PANTHER" id="PTHR43130:SF3">
    <property type="entry name" value="HTH-TYPE TRANSCRIPTIONAL REGULATOR RV1931C"/>
    <property type="match status" value="1"/>
</dbReference>
<dbReference type="InterPro" id="IPR018060">
    <property type="entry name" value="HTH_AraC"/>
</dbReference>
<dbReference type="Gene3D" id="1.10.10.60">
    <property type="entry name" value="Homeodomain-like"/>
    <property type="match status" value="1"/>
</dbReference>
<feature type="transmembrane region" description="Helical" evidence="5">
    <location>
        <begin position="12"/>
        <end position="34"/>
    </location>
</feature>
<evidence type="ECO:0000259" key="6">
    <source>
        <dbReference type="PROSITE" id="PS01124"/>
    </source>
</evidence>
<dbReference type="EMBL" id="NEVS01000004">
    <property type="protein sequence ID" value="OZI61160.1"/>
    <property type="molecule type" value="Genomic_DNA"/>
</dbReference>
<comment type="caution">
    <text evidence="7">The sequence shown here is derived from an EMBL/GenBank/DDBJ whole genome shotgun (WGS) entry which is preliminary data.</text>
</comment>
<evidence type="ECO:0000313" key="7">
    <source>
        <dbReference type="EMBL" id="OZI61160.1"/>
    </source>
</evidence>
<evidence type="ECO:0000256" key="2">
    <source>
        <dbReference type="ARBA" id="ARBA00023125"/>
    </source>
</evidence>
<protein>
    <submittedName>
        <fullName evidence="7">AraC family transcriptional regulator</fullName>
    </submittedName>
</protein>
<dbReference type="InterPro" id="IPR002818">
    <property type="entry name" value="DJ-1/PfpI"/>
</dbReference>
<keyword evidence="5" id="KW-1133">Transmembrane helix</keyword>